<dbReference type="EMBL" id="AP011697">
    <property type="protein sequence ID" value="BAL54699.1"/>
    <property type="molecule type" value="Genomic_DNA"/>
</dbReference>
<feature type="chain" id="PRO_5003597466" description="AsmA-like C-terminal domain-containing protein" evidence="1">
    <location>
        <begin position="23"/>
        <end position="358"/>
    </location>
</feature>
<keyword evidence="1" id="KW-0732">Signal</keyword>
<reference evidence="2" key="1">
    <citation type="journal article" date="2005" name="Environ. Microbiol.">
        <title>Genetic and functional properties of uncultivated thermophilic crenarchaeotes from a subsurface gold mine as revealed by analysis of genome fragments.</title>
        <authorList>
            <person name="Nunoura T."/>
            <person name="Hirayama H."/>
            <person name="Takami H."/>
            <person name="Oida H."/>
            <person name="Nishi S."/>
            <person name="Shimamura S."/>
            <person name="Suzuki Y."/>
            <person name="Inagaki F."/>
            <person name="Takai K."/>
            <person name="Nealson K.H."/>
            <person name="Horikoshi K."/>
        </authorList>
    </citation>
    <scope>NUCLEOTIDE SEQUENCE</scope>
</reference>
<feature type="signal peptide" evidence="1">
    <location>
        <begin position="1"/>
        <end position="22"/>
    </location>
</feature>
<reference evidence="2" key="2">
    <citation type="journal article" date="2012" name="PLoS ONE">
        <title>A Deeply Branching Thermophilic Bacterium with an Ancient Acetyl-CoA Pathway Dominates a Subsurface Ecosystem.</title>
        <authorList>
            <person name="Takami H."/>
            <person name="Noguchi H."/>
            <person name="Takaki Y."/>
            <person name="Uchiyama I."/>
            <person name="Toyoda A."/>
            <person name="Nishi S."/>
            <person name="Chee G.-J."/>
            <person name="Arai W."/>
            <person name="Nunoura T."/>
            <person name="Itoh T."/>
            <person name="Hattori M."/>
            <person name="Takai K."/>
        </authorList>
    </citation>
    <scope>NUCLEOTIDE SEQUENCE</scope>
</reference>
<accession>H5SEW3</accession>
<dbReference type="AlphaFoldDB" id="H5SEW3"/>
<sequence length="358" mass="37517">MSKRIFCVALALIGASSVWVLGQTTLTLTSALPFDLSGFGDLSFEGSWQWQRAPWTVGASVTLTPHSFESAKLSLSYQISNIQASATATLDSDGLKSAETQLKAEFSGLVLLEKTLNFGRRGFKNGKVTIKLGPSALNISGSAQLTPEGIAAPTATVNFSLSQELGDLSGTTTFSAHGFKQQSLTATAALGDTWTLTMTSLITTAGFQSESFDLATTLWDGLISLSLSATVEGRGITSEGLSFDLMLEGLFVQASLDFSGLTLNGFQLMANGFVGDFSLDMFVMGSFDGIQFATLTTSGDLLGFSASVSLDMSAFGLDTLSLSVSRSLGRWTLSAEGSFGADGFQGGSLKASYTLKLP</sequence>
<protein>
    <recommendedName>
        <fullName evidence="3">AsmA-like C-terminal domain-containing protein</fullName>
    </recommendedName>
</protein>
<evidence type="ECO:0000256" key="1">
    <source>
        <dbReference type="SAM" id="SignalP"/>
    </source>
</evidence>
<organism evidence="2">
    <name type="scientific">uncultured Acetothermia bacterium</name>
    <dbReference type="NCBI Taxonomy" id="236499"/>
    <lineage>
        <taxon>Bacteria</taxon>
        <taxon>Candidatus Bipolaricaulota</taxon>
        <taxon>environmental samples</taxon>
    </lineage>
</organism>
<gene>
    <name evidence="2" type="ORF">HGMM_F17E10C29</name>
</gene>
<proteinExistence type="predicted"/>
<evidence type="ECO:0008006" key="3">
    <source>
        <dbReference type="Google" id="ProtNLM"/>
    </source>
</evidence>
<evidence type="ECO:0000313" key="2">
    <source>
        <dbReference type="EMBL" id="BAL54699.1"/>
    </source>
</evidence>
<name>H5SEW3_9BACT</name>